<protein>
    <recommendedName>
        <fullName evidence="4">DUF3575 domain-containing protein</fullName>
    </recommendedName>
</protein>
<name>A0ABQ1MTJ0_9BACT</name>
<evidence type="ECO:0000256" key="1">
    <source>
        <dbReference type="SAM" id="SignalP"/>
    </source>
</evidence>
<keyword evidence="3" id="KW-1185">Reference proteome</keyword>
<comment type="caution">
    <text evidence="2">The sequence shown here is derived from an EMBL/GenBank/DDBJ whole genome shotgun (WGS) entry which is preliminary data.</text>
</comment>
<organism evidence="2 3">
    <name type="scientific">Marivirga lumbricoides</name>
    <dbReference type="NCBI Taxonomy" id="1046115"/>
    <lineage>
        <taxon>Bacteria</taxon>
        <taxon>Pseudomonadati</taxon>
        <taxon>Bacteroidota</taxon>
        <taxon>Cytophagia</taxon>
        <taxon>Cytophagales</taxon>
        <taxon>Marivirgaceae</taxon>
        <taxon>Marivirga</taxon>
    </lineage>
</organism>
<evidence type="ECO:0008006" key="4">
    <source>
        <dbReference type="Google" id="ProtNLM"/>
    </source>
</evidence>
<keyword evidence="1" id="KW-0732">Signal</keyword>
<dbReference type="Proteomes" id="UP000636010">
    <property type="component" value="Unassembled WGS sequence"/>
</dbReference>
<feature type="signal peptide" evidence="1">
    <location>
        <begin position="1"/>
        <end position="19"/>
    </location>
</feature>
<proteinExistence type="predicted"/>
<evidence type="ECO:0000313" key="2">
    <source>
        <dbReference type="EMBL" id="GGC46757.1"/>
    </source>
</evidence>
<accession>A0ABQ1MTJ0</accession>
<feature type="chain" id="PRO_5045512260" description="DUF3575 domain-containing protein" evidence="1">
    <location>
        <begin position="20"/>
        <end position="176"/>
    </location>
</feature>
<dbReference type="EMBL" id="BMEC01000012">
    <property type="protein sequence ID" value="GGC46757.1"/>
    <property type="molecule type" value="Genomic_DNA"/>
</dbReference>
<gene>
    <name evidence="2" type="ORF">GCM10011506_35430</name>
</gene>
<evidence type="ECO:0000313" key="3">
    <source>
        <dbReference type="Proteomes" id="UP000636010"/>
    </source>
</evidence>
<sequence>MRFFKALFIILLISINCFSQTLYKNTLDKENKNAIYANIGFVPVWGVINAAYERRLLKTNSAFINSLWAKVGGGYWVEFSSGGPHAMAGITALSGTGNHHIEASVGFVSLYNYADYKKDLQSYEIVGNVKPSRGDYLNHHPAGGLGYRYQNPETGFIVRTGISFPEAIYVGVGFCF</sequence>
<dbReference type="RefSeq" id="WP_188466060.1">
    <property type="nucleotide sequence ID" value="NZ_BAABHU010000012.1"/>
</dbReference>
<reference evidence="3" key="1">
    <citation type="journal article" date="2019" name="Int. J. Syst. Evol. Microbiol.">
        <title>The Global Catalogue of Microorganisms (GCM) 10K type strain sequencing project: providing services to taxonomists for standard genome sequencing and annotation.</title>
        <authorList>
            <consortium name="The Broad Institute Genomics Platform"/>
            <consortium name="The Broad Institute Genome Sequencing Center for Infectious Disease"/>
            <person name="Wu L."/>
            <person name="Ma J."/>
        </authorList>
    </citation>
    <scope>NUCLEOTIDE SEQUENCE [LARGE SCALE GENOMIC DNA]</scope>
    <source>
        <strain evidence="3">CGMCC 1.10832</strain>
    </source>
</reference>